<proteinExistence type="predicted"/>
<protein>
    <submittedName>
        <fullName evidence="1">Uncharacterized protein</fullName>
    </submittedName>
</protein>
<dbReference type="AlphaFoldDB" id="A0A2N9FIN5"/>
<dbReference type="EMBL" id="OIVN01001169">
    <property type="protein sequence ID" value="SPC90676.1"/>
    <property type="molecule type" value="Genomic_DNA"/>
</dbReference>
<gene>
    <name evidence="1" type="ORF">FSB_LOCUS18558</name>
</gene>
<organism evidence="1">
    <name type="scientific">Fagus sylvatica</name>
    <name type="common">Beechnut</name>
    <dbReference type="NCBI Taxonomy" id="28930"/>
    <lineage>
        <taxon>Eukaryota</taxon>
        <taxon>Viridiplantae</taxon>
        <taxon>Streptophyta</taxon>
        <taxon>Embryophyta</taxon>
        <taxon>Tracheophyta</taxon>
        <taxon>Spermatophyta</taxon>
        <taxon>Magnoliopsida</taxon>
        <taxon>eudicotyledons</taxon>
        <taxon>Gunneridae</taxon>
        <taxon>Pentapetalae</taxon>
        <taxon>rosids</taxon>
        <taxon>fabids</taxon>
        <taxon>Fagales</taxon>
        <taxon>Fagaceae</taxon>
        <taxon>Fagus</taxon>
    </lineage>
</organism>
<accession>A0A2N9FIN5</accession>
<reference evidence="1" key="1">
    <citation type="submission" date="2018-02" db="EMBL/GenBank/DDBJ databases">
        <authorList>
            <person name="Cohen D.B."/>
            <person name="Kent A.D."/>
        </authorList>
    </citation>
    <scope>NUCLEOTIDE SEQUENCE</scope>
</reference>
<sequence>MAELLMQYALANQKSVLDIAGRANTSQSPHFAVTGLDSVQFARVLPPTNEFHNLPPKSGGLVRNCKFKKFEKLNNYVKDIDAGFAGLLWSLQSNRLCISKNALMFARVLAKFYREPMRAFLGPVFLQLAEALFNNHQYDGSRLTQMAIVTSVDLLRLYKDQSIDFLEPLDLVGFDHHQIGNLVQIVASKLDQLEVRKDCAELILHEVESKMGKSNFGRICVEVLPPESVEIVLEATLKCARKFEEAAEAELKLKESEQTFTLQL</sequence>
<evidence type="ECO:0000313" key="1">
    <source>
        <dbReference type="EMBL" id="SPC90676.1"/>
    </source>
</evidence>
<name>A0A2N9FIN5_FAGSY</name>